<dbReference type="GO" id="GO:0004519">
    <property type="term" value="F:endonuclease activity"/>
    <property type="evidence" value="ECO:0007669"/>
    <property type="project" value="UniProtKB-KW"/>
</dbReference>
<dbReference type="Proteomes" id="UP000663823">
    <property type="component" value="Unassembled WGS sequence"/>
</dbReference>
<dbReference type="Proteomes" id="UP000663882">
    <property type="component" value="Unassembled WGS sequence"/>
</dbReference>
<dbReference type="EMBL" id="CAJOAX010000086">
    <property type="protein sequence ID" value="CAF3504465.1"/>
    <property type="molecule type" value="Genomic_DNA"/>
</dbReference>
<comment type="caution">
    <text evidence="9">The sequence shown here is derived from an EMBL/GenBank/DDBJ whole genome shotgun (WGS) entry which is preliminary data.</text>
</comment>
<feature type="region of interest" description="Disordered" evidence="7">
    <location>
        <begin position="382"/>
        <end position="415"/>
    </location>
</feature>
<dbReference type="NCBIfam" id="TIGR00629">
    <property type="entry name" value="uvde"/>
    <property type="match status" value="1"/>
</dbReference>
<dbReference type="Proteomes" id="UP000663889">
    <property type="component" value="Unassembled WGS sequence"/>
</dbReference>
<keyword evidence="4" id="KW-0228">DNA excision</keyword>
<evidence type="ECO:0000313" key="12">
    <source>
        <dbReference type="Proteomes" id="UP000663889"/>
    </source>
</evidence>
<organism evidence="9 12">
    <name type="scientific">Rotaria sordida</name>
    <dbReference type="NCBI Taxonomy" id="392033"/>
    <lineage>
        <taxon>Eukaryota</taxon>
        <taxon>Metazoa</taxon>
        <taxon>Spiralia</taxon>
        <taxon>Gnathifera</taxon>
        <taxon>Rotifera</taxon>
        <taxon>Eurotatoria</taxon>
        <taxon>Bdelloidea</taxon>
        <taxon>Philodinida</taxon>
        <taxon>Philodinidae</taxon>
        <taxon>Rotaria</taxon>
    </lineage>
</organism>
<keyword evidence="6" id="KW-0234">DNA repair</keyword>
<dbReference type="AlphaFoldDB" id="A0A814B2T4"/>
<keyword evidence="5" id="KW-0378">Hydrolase</keyword>
<sequence length="415" mass="48703">MKVSRRSQRVTKVITETISKKLQTKKTKTKSIKIEKQELIINSNEENLSILRNAAKLVHLTGMKIGYPCLCTSLCTPSHTFRLANYTNEKFLEITNQNLICLQKILEYNIQHGFYFFRISSQTVPFASHSICKIDWAKYFSSTLRQIGQYIKDNDFRISMHPDQFCLINAKDGNIINRSIAELNYHCRLLDEMNLDSNAKIQIHVGGLYGDKMASMDRFIEQYKTKLSDSVRRRLVIENDDRLFSVKDCLYIHEYTRIPILFDNLHHACLNNGETMIEAMKQCFATWPYGQRPMIDYATQQKGKRLGAHADHIDEKHFELFIRETCDLQFDIMLEIKDKEQSAIIAVPYAARERVHDQTINIDPANYRYMYENAQRLQDEINERKRKRAEKKQLNKATNEDDDDDDDDEDYKAKH</sequence>
<evidence type="ECO:0000313" key="10">
    <source>
        <dbReference type="EMBL" id="CAF3504465.1"/>
    </source>
</evidence>
<dbReference type="Pfam" id="PF03851">
    <property type="entry name" value="UvdE"/>
    <property type="match status" value="1"/>
</dbReference>
<dbReference type="InterPro" id="IPR036237">
    <property type="entry name" value="Xyl_isomerase-like_sf"/>
</dbReference>
<dbReference type="Proteomes" id="UP000663874">
    <property type="component" value="Unassembled WGS sequence"/>
</dbReference>
<evidence type="ECO:0000256" key="2">
    <source>
        <dbReference type="ARBA" id="ARBA00022759"/>
    </source>
</evidence>
<keyword evidence="2" id="KW-0255">Endonuclease</keyword>
<name>A0A814B2T4_9BILA</name>
<evidence type="ECO:0008006" key="13">
    <source>
        <dbReference type="Google" id="ProtNLM"/>
    </source>
</evidence>
<evidence type="ECO:0000313" key="11">
    <source>
        <dbReference type="EMBL" id="CAF3641955.1"/>
    </source>
</evidence>
<dbReference type="GO" id="GO:0006289">
    <property type="term" value="P:nucleotide-excision repair"/>
    <property type="evidence" value="ECO:0007669"/>
    <property type="project" value="InterPro"/>
</dbReference>
<reference evidence="9" key="1">
    <citation type="submission" date="2021-02" db="EMBL/GenBank/DDBJ databases">
        <authorList>
            <person name="Nowell W R."/>
        </authorList>
    </citation>
    <scope>NUCLEOTIDE SEQUENCE</scope>
</reference>
<protein>
    <recommendedName>
        <fullName evidence="13">UV-damage endonuclease</fullName>
    </recommendedName>
</protein>
<evidence type="ECO:0000313" key="8">
    <source>
        <dbReference type="EMBL" id="CAF0877096.1"/>
    </source>
</evidence>
<evidence type="ECO:0000313" key="9">
    <source>
        <dbReference type="EMBL" id="CAF0921178.1"/>
    </source>
</evidence>
<dbReference type="InterPro" id="IPR004601">
    <property type="entry name" value="UvdE"/>
</dbReference>
<dbReference type="PANTHER" id="PTHR31290:SF5">
    <property type="entry name" value="UV-DAMAGE ENDONUCLEASE"/>
    <property type="match status" value="1"/>
</dbReference>
<evidence type="ECO:0000256" key="3">
    <source>
        <dbReference type="ARBA" id="ARBA00022763"/>
    </source>
</evidence>
<keyword evidence="1" id="KW-0540">Nuclease</keyword>
<dbReference type="GO" id="GO:0016787">
    <property type="term" value="F:hydrolase activity"/>
    <property type="evidence" value="ECO:0007669"/>
    <property type="project" value="UniProtKB-KW"/>
</dbReference>
<dbReference type="Gene3D" id="3.20.20.150">
    <property type="entry name" value="Divalent-metal-dependent TIM barrel enzymes"/>
    <property type="match status" value="1"/>
</dbReference>
<evidence type="ECO:0000256" key="6">
    <source>
        <dbReference type="ARBA" id="ARBA00023204"/>
    </source>
</evidence>
<dbReference type="GO" id="GO:0009411">
    <property type="term" value="P:response to UV"/>
    <property type="evidence" value="ECO:0007669"/>
    <property type="project" value="InterPro"/>
</dbReference>
<gene>
    <name evidence="11" type="ORF">FNK824_LOCUS5494</name>
    <name evidence="10" type="ORF">OTI717_LOCUS1899</name>
    <name evidence="8" type="ORF">RFH988_LOCUS7770</name>
    <name evidence="9" type="ORF">SEV965_LOCUS6654</name>
</gene>
<keyword evidence="3" id="KW-0227">DNA damage</keyword>
<feature type="compositionally biased region" description="Acidic residues" evidence="7">
    <location>
        <begin position="400"/>
        <end position="415"/>
    </location>
</feature>
<dbReference type="OrthoDB" id="541883at2759"/>
<dbReference type="EMBL" id="CAJNOU010000220">
    <property type="protein sequence ID" value="CAF0921178.1"/>
    <property type="molecule type" value="Genomic_DNA"/>
</dbReference>
<dbReference type="EMBL" id="CAJNOO010000250">
    <property type="protein sequence ID" value="CAF0877096.1"/>
    <property type="molecule type" value="Genomic_DNA"/>
</dbReference>
<evidence type="ECO:0000256" key="5">
    <source>
        <dbReference type="ARBA" id="ARBA00022801"/>
    </source>
</evidence>
<dbReference type="EMBL" id="CAJOBE010000441">
    <property type="protein sequence ID" value="CAF3641955.1"/>
    <property type="molecule type" value="Genomic_DNA"/>
</dbReference>
<proteinExistence type="predicted"/>
<evidence type="ECO:0000256" key="4">
    <source>
        <dbReference type="ARBA" id="ARBA00022769"/>
    </source>
</evidence>
<evidence type="ECO:0000256" key="1">
    <source>
        <dbReference type="ARBA" id="ARBA00022722"/>
    </source>
</evidence>
<accession>A0A814B2T4</accession>
<dbReference type="PANTHER" id="PTHR31290">
    <property type="entry name" value="UV-DAMAGE ENDONUCLEASE"/>
    <property type="match status" value="1"/>
</dbReference>
<evidence type="ECO:0000256" key="7">
    <source>
        <dbReference type="SAM" id="MobiDB-lite"/>
    </source>
</evidence>
<dbReference type="SUPFAM" id="SSF51658">
    <property type="entry name" value="Xylose isomerase-like"/>
    <property type="match status" value="1"/>
</dbReference>